<feature type="compositionally biased region" description="Basic and acidic residues" evidence="3">
    <location>
        <begin position="401"/>
        <end position="414"/>
    </location>
</feature>
<dbReference type="InterPro" id="IPR003103">
    <property type="entry name" value="BAG_domain"/>
</dbReference>
<reference evidence="5" key="1">
    <citation type="submission" date="2023-10" db="EMBL/GenBank/DDBJ databases">
        <title>Chromosome-level genome of the transformable northern wattle, Acacia crassicarpa.</title>
        <authorList>
            <person name="Massaro I."/>
            <person name="Sinha N.R."/>
            <person name="Poethig S."/>
            <person name="Leichty A.R."/>
        </authorList>
    </citation>
    <scope>NUCLEOTIDE SEQUENCE</scope>
    <source>
        <strain evidence="5">Acra3RX</strain>
        <tissue evidence="5">Leaf</tissue>
    </source>
</reference>
<dbReference type="AlphaFoldDB" id="A0AAE1MLN3"/>
<dbReference type="GO" id="GO:0006457">
    <property type="term" value="P:protein folding"/>
    <property type="evidence" value="ECO:0007669"/>
    <property type="project" value="TreeGrafter"/>
</dbReference>
<name>A0AAE1MLN3_9FABA</name>
<dbReference type="PANTHER" id="PTHR33322:SF4">
    <property type="entry name" value="BAG DOMAIN CONTAINING PROTEIN, EXPRESSED"/>
    <property type="match status" value="1"/>
</dbReference>
<evidence type="ECO:0000256" key="2">
    <source>
        <dbReference type="ARBA" id="ARBA00023186"/>
    </source>
</evidence>
<feature type="domain" description="BAG" evidence="4">
    <location>
        <begin position="73"/>
        <end position="153"/>
    </location>
</feature>
<feature type="region of interest" description="Disordered" evidence="3">
    <location>
        <begin position="315"/>
        <end position="334"/>
    </location>
</feature>
<dbReference type="SUPFAM" id="SSF63491">
    <property type="entry name" value="BAG domain"/>
    <property type="match status" value="1"/>
</dbReference>
<dbReference type="Gene3D" id="1.20.58.120">
    <property type="entry name" value="BAG domain"/>
    <property type="match status" value="1"/>
</dbReference>
<evidence type="ECO:0000259" key="4">
    <source>
        <dbReference type="PROSITE" id="PS51035"/>
    </source>
</evidence>
<organism evidence="5 6">
    <name type="scientific">Acacia crassicarpa</name>
    <name type="common">northern wattle</name>
    <dbReference type="NCBI Taxonomy" id="499986"/>
    <lineage>
        <taxon>Eukaryota</taxon>
        <taxon>Viridiplantae</taxon>
        <taxon>Streptophyta</taxon>
        <taxon>Embryophyta</taxon>
        <taxon>Tracheophyta</taxon>
        <taxon>Spermatophyta</taxon>
        <taxon>Magnoliopsida</taxon>
        <taxon>eudicotyledons</taxon>
        <taxon>Gunneridae</taxon>
        <taxon>Pentapetalae</taxon>
        <taxon>rosids</taxon>
        <taxon>fabids</taxon>
        <taxon>Fabales</taxon>
        <taxon>Fabaceae</taxon>
        <taxon>Caesalpinioideae</taxon>
        <taxon>mimosoid clade</taxon>
        <taxon>Acacieae</taxon>
        <taxon>Acacia</taxon>
    </lineage>
</organism>
<feature type="region of interest" description="Disordered" evidence="3">
    <location>
        <begin position="387"/>
        <end position="414"/>
    </location>
</feature>
<dbReference type="InterPro" id="IPR040400">
    <property type="entry name" value="BAG5/6/7/8"/>
</dbReference>
<dbReference type="PROSITE" id="PS51035">
    <property type="entry name" value="BAG"/>
    <property type="match status" value="1"/>
</dbReference>
<gene>
    <name evidence="5" type="ORF">QN277_026175</name>
</gene>
<keyword evidence="1" id="KW-0112">Calmodulin-binding</keyword>
<dbReference type="InterPro" id="IPR000048">
    <property type="entry name" value="IQ_motif_EF-hand-BS"/>
</dbReference>
<proteinExistence type="predicted"/>
<dbReference type="PANTHER" id="PTHR33322">
    <property type="entry name" value="BAG DOMAIN CONTAINING PROTEIN, EXPRESSED"/>
    <property type="match status" value="1"/>
</dbReference>
<keyword evidence="2" id="KW-0143">Chaperone</keyword>
<dbReference type="InterPro" id="IPR036533">
    <property type="entry name" value="BAG_dom_sf"/>
</dbReference>
<evidence type="ECO:0000256" key="3">
    <source>
        <dbReference type="SAM" id="MobiDB-lite"/>
    </source>
</evidence>
<dbReference type="CDD" id="cd23767">
    <property type="entry name" value="IQCD"/>
    <property type="match status" value="1"/>
</dbReference>
<feature type="region of interest" description="Disordered" evidence="3">
    <location>
        <begin position="1"/>
        <end position="32"/>
    </location>
</feature>
<keyword evidence="6" id="KW-1185">Reference proteome</keyword>
<dbReference type="SMART" id="SM00264">
    <property type="entry name" value="BAG"/>
    <property type="match status" value="1"/>
</dbReference>
<dbReference type="GO" id="GO:0051087">
    <property type="term" value="F:protein-folding chaperone binding"/>
    <property type="evidence" value="ECO:0007669"/>
    <property type="project" value="InterPro"/>
</dbReference>
<dbReference type="EMBL" id="JAWXYG010000008">
    <property type="protein sequence ID" value="KAK4265076.1"/>
    <property type="molecule type" value="Genomic_DNA"/>
</dbReference>
<dbReference type="GO" id="GO:0009506">
    <property type="term" value="C:plasmodesma"/>
    <property type="evidence" value="ECO:0007669"/>
    <property type="project" value="TreeGrafter"/>
</dbReference>
<accession>A0AAE1MLN3</accession>
<protein>
    <recommendedName>
        <fullName evidence="4">BAG domain-containing protein</fullName>
    </recommendedName>
</protein>
<dbReference type="FunFam" id="1.20.58.120:FF:000010">
    <property type="entry name" value="BAG family molecular chaperone regulator 6"/>
    <property type="match status" value="1"/>
</dbReference>
<sequence length="414" mass="45886">MSSPFFRSNWGMPSSSSSHSKPSIRGIPVAAQKPKASPKVVSIPVHFVRSERSRSDSALKIQKALRGFLVRKSLKKIAAISNEVNHIERRILDHETIDLIRRDSKERLRISETLMNLLLRLDSVTSVDFGVRGCRKSVIKKAISLQEKLDLIASAPDSHAQGHGGVEVEANTTVVPQEVNSDLHDEAGDNGSGRSEGISEFQSLVKQDDEVMAVDSASELRENVEAMPVSVPSEVVSDSEILQDNSGQEASMVTGNPPLENETMMEAKETPKDQFLHEGTSLAGEQSGTCATAETASIEEEKGINSLPGIERRETVARESEEAVRNERRREERNRDGELLQRMIEENERMMGLMAELFERNEIQTRLLSSLSGRVQKLEKAFACEKIRKKKKRDAASATDGSDKLPDNKKCDKK</sequence>
<dbReference type="GO" id="GO:0005516">
    <property type="term" value="F:calmodulin binding"/>
    <property type="evidence" value="ECO:0007669"/>
    <property type="project" value="UniProtKB-KW"/>
</dbReference>
<comment type="caution">
    <text evidence="5">The sequence shown here is derived from an EMBL/GenBank/DDBJ whole genome shotgun (WGS) entry which is preliminary data.</text>
</comment>
<evidence type="ECO:0000313" key="6">
    <source>
        <dbReference type="Proteomes" id="UP001293593"/>
    </source>
</evidence>
<dbReference type="PROSITE" id="PS50096">
    <property type="entry name" value="IQ"/>
    <property type="match status" value="1"/>
</dbReference>
<evidence type="ECO:0000313" key="5">
    <source>
        <dbReference type="EMBL" id="KAK4265076.1"/>
    </source>
</evidence>
<dbReference type="Pfam" id="PF00612">
    <property type="entry name" value="IQ"/>
    <property type="match status" value="1"/>
</dbReference>
<feature type="compositionally biased region" description="Low complexity" evidence="3">
    <location>
        <begin position="13"/>
        <end position="23"/>
    </location>
</feature>
<dbReference type="Pfam" id="PF02179">
    <property type="entry name" value="BAG"/>
    <property type="match status" value="1"/>
</dbReference>
<dbReference type="Proteomes" id="UP001293593">
    <property type="component" value="Unassembled WGS sequence"/>
</dbReference>
<evidence type="ECO:0000256" key="1">
    <source>
        <dbReference type="ARBA" id="ARBA00022860"/>
    </source>
</evidence>